<dbReference type="Pfam" id="PF09787">
    <property type="entry name" value="Golgin_A5"/>
    <property type="match status" value="1"/>
</dbReference>
<feature type="compositionally biased region" description="Polar residues" evidence="8">
    <location>
        <begin position="29"/>
        <end position="43"/>
    </location>
</feature>
<reference evidence="10" key="1">
    <citation type="submission" date="2020-07" db="EMBL/GenBank/DDBJ databases">
        <title>Genome sequence and genetic diversity analysis of an under-domesticated orphan crop, white fonio (Digitaria exilis).</title>
        <authorList>
            <person name="Bennetzen J.L."/>
            <person name="Chen S."/>
            <person name="Ma X."/>
            <person name="Wang X."/>
            <person name="Yssel A.E.J."/>
            <person name="Chaluvadi S.R."/>
            <person name="Johnson M."/>
            <person name="Gangashetty P."/>
            <person name="Hamidou F."/>
            <person name="Sanogo M.D."/>
            <person name="Zwaenepoel A."/>
            <person name="Wallace J."/>
            <person name="Van De Peer Y."/>
            <person name="Van Deynze A."/>
        </authorList>
    </citation>
    <scope>NUCLEOTIDE SEQUENCE</scope>
    <source>
        <tissue evidence="10">Leaves</tissue>
    </source>
</reference>
<organism evidence="10 11">
    <name type="scientific">Digitaria exilis</name>
    <dbReference type="NCBI Taxonomy" id="1010633"/>
    <lineage>
        <taxon>Eukaryota</taxon>
        <taxon>Viridiplantae</taxon>
        <taxon>Streptophyta</taxon>
        <taxon>Embryophyta</taxon>
        <taxon>Tracheophyta</taxon>
        <taxon>Spermatophyta</taxon>
        <taxon>Magnoliopsida</taxon>
        <taxon>Liliopsida</taxon>
        <taxon>Poales</taxon>
        <taxon>Poaceae</taxon>
        <taxon>PACMAD clade</taxon>
        <taxon>Panicoideae</taxon>
        <taxon>Panicodae</taxon>
        <taxon>Paniceae</taxon>
        <taxon>Anthephorinae</taxon>
        <taxon>Digitaria</taxon>
    </lineage>
</organism>
<dbReference type="PANTHER" id="PTHR13815">
    <property type="entry name" value="GOLGIN-84"/>
    <property type="match status" value="1"/>
</dbReference>
<comment type="subcellular location">
    <subcellularLocation>
        <location evidence="1">Golgi apparatus membrane</location>
        <topology evidence="1">Single-pass membrane protein</topology>
    </subcellularLocation>
</comment>
<keyword evidence="2 9" id="KW-0812">Transmembrane</keyword>
<feature type="region of interest" description="Disordered" evidence="8">
    <location>
        <begin position="150"/>
        <end position="262"/>
    </location>
</feature>
<evidence type="ECO:0000256" key="7">
    <source>
        <dbReference type="SAM" id="Coils"/>
    </source>
</evidence>
<evidence type="ECO:0000256" key="8">
    <source>
        <dbReference type="SAM" id="MobiDB-lite"/>
    </source>
</evidence>
<gene>
    <name evidence="10" type="ORF">HU200_037303</name>
</gene>
<evidence type="ECO:0000256" key="6">
    <source>
        <dbReference type="ARBA" id="ARBA00023136"/>
    </source>
</evidence>
<feature type="compositionally biased region" description="Polar residues" evidence="8">
    <location>
        <begin position="166"/>
        <end position="179"/>
    </location>
</feature>
<sequence length="703" mass="78587">MAAWLKVAEDLLEVVDRRAKIAATEFSDEQSTSQPSGSNSQEVQAKKGKPREKGPLKLTSADGGSKTASQRERKSRQPPRERMKIEKIRPSPPADSSSADASASEPEIAPVEVKEMNSEGTLEKGEKATDDLKTDGAGTVVDTVVEVRPMEINSGDAAPTVDVAHSRNSGTAVESSSSVPDGKSESGHSNQTTEIGPVVNLEERDSAVAVIQDRNMSESSNTEGTVKLQESKKENFPDSQESIDNQHGPVSAKEQDQLEEAQGLLKSAVKTGQSKEARLARVCAGLSSRLQEYKSENAQLEELLVQEREKSSSYEAHIKQLQQELSMSRVEGSRAESNMVDALTAKNAEIESLFKSLDSWKKRAAASEEKLASLEEDMDGLKRNRELTETRVIQALREELATAERRAEEERIAHNATKMSAVEREVELEHRAVEASNALARIQRAADQSSSRALELEHKVAVLEVECASLQQELQEMEARNRRAQKKPSEEANQVLQMQAWQEEVERARQSQRDAETKISSLEAELQKMRVEMAGMRRDAEHYSRQEHVELEKRYRELTDLLYHKQTQLESMASEKAALEFQLEKSLKQFHEVQIEAERTKTTRRSASSWEEDTDIKALEPLPLHHRHMATANQQLQKAAKLLDTGAVRATRFLWRHPVARVSLLFYLVFVHLFLMHLLHRLQDFASREGPSDMGGLANANLP</sequence>
<feature type="coiled-coil region" evidence="7">
    <location>
        <begin position="283"/>
        <end position="324"/>
    </location>
</feature>
<name>A0A835BFT7_9POAL</name>
<evidence type="ECO:0000256" key="3">
    <source>
        <dbReference type="ARBA" id="ARBA00022989"/>
    </source>
</evidence>
<feature type="coiled-coil region" evidence="7">
    <location>
        <begin position="357"/>
        <end position="413"/>
    </location>
</feature>
<evidence type="ECO:0000256" key="5">
    <source>
        <dbReference type="ARBA" id="ARBA00023054"/>
    </source>
</evidence>
<evidence type="ECO:0000313" key="10">
    <source>
        <dbReference type="EMBL" id="KAF8696392.1"/>
    </source>
</evidence>
<keyword evidence="5 7" id="KW-0175">Coiled coil</keyword>
<dbReference type="GO" id="GO:0007030">
    <property type="term" value="P:Golgi organization"/>
    <property type="evidence" value="ECO:0007669"/>
    <property type="project" value="InterPro"/>
</dbReference>
<keyword evidence="3 9" id="KW-1133">Transmembrane helix</keyword>
<dbReference type="GO" id="GO:0000139">
    <property type="term" value="C:Golgi membrane"/>
    <property type="evidence" value="ECO:0007669"/>
    <property type="project" value="UniProtKB-SubCell"/>
</dbReference>
<feature type="compositionally biased region" description="Basic and acidic residues" evidence="8">
    <location>
        <begin position="112"/>
        <end position="134"/>
    </location>
</feature>
<dbReference type="InterPro" id="IPR019177">
    <property type="entry name" value="Golgin_subfamily_A_member_5"/>
</dbReference>
<evidence type="ECO:0000256" key="2">
    <source>
        <dbReference type="ARBA" id="ARBA00022692"/>
    </source>
</evidence>
<evidence type="ECO:0000256" key="1">
    <source>
        <dbReference type="ARBA" id="ARBA00004194"/>
    </source>
</evidence>
<feature type="compositionally biased region" description="Low complexity" evidence="8">
    <location>
        <begin position="94"/>
        <end position="110"/>
    </location>
</feature>
<dbReference type="GO" id="GO:0031985">
    <property type="term" value="C:Golgi cisterna"/>
    <property type="evidence" value="ECO:0007669"/>
    <property type="project" value="TreeGrafter"/>
</dbReference>
<evidence type="ECO:0000313" key="11">
    <source>
        <dbReference type="Proteomes" id="UP000636709"/>
    </source>
</evidence>
<dbReference type="EMBL" id="JACEFO010001882">
    <property type="protein sequence ID" value="KAF8696392.1"/>
    <property type="molecule type" value="Genomic_DNA"/>
</dbReference>
<evidence type="ECO:0000256" key="4">
    <source>
        <dbReference type="ARBA" id="ARBA00023034"/>
    </source>
</evidence>
<feature type="region of interest" description="Disordered" evidence="8">
    <location>
        <begin position="24"/>
        <end position="137"/>
    </location>
</feature>
<dbReference type="PANTHER" id="PTHR13815:SF7">
    <property type="entry name" value="GOLGIN SUBFAMILY A MEMBER 5"/>
    <property type="match status" value="1"/>
</dbReference>
<evidence type="ECO:0000256" key="9">
    <source>
        <dbReference type="SAM" id="Phobius"/>
    </source>
</evidence>
<feature type="compositionally biased region" description="Basic and acidic residues" evidence="8">
    <location>
        <begin position="78"/>
        <end position="89"/>
    </location>
</feature>
<feature type="coiled-coil region" evidence="7">
    <location>
        <begin position="453"/>
        <end position="546"/>
    </location>
</feature>
<dbReference type="Proteomes" id="UP000636709">
    <property type="component" value="Unassembled WGS sequence"/>
</dbReference>
<keyword evidence="11" id="KW-1185">Reference proteome</keyword>
<accession>A0A835BFT7</accession>
<proteinExistence type="predicted"/>
<keyword evidence="4" id="KW-0333">Golgi apparatus</keyword>
<dbReference type="GO" id="GO:0000301">
    <property type="term" value="P:retrograde transport, vesicle recycling within Golgi"/>
    <property type="evidence" value="ECO:0007669"/>
    <property type="project" value="TreeGrafter"/>
</dbReference>
<feature type="transmembrane region" description="Helical" evidence="9">
    <location>
        <begin position="659"/>
        <end position="679"/>
    </location>
</feature>
<dbReference type="OrthoDB" id="248903at2759"/>
<dbReference type="AlphaFoldDB" id="A0A835BFT7"/>
<keyword evidence="6 9" id="KW-0472">Membrane</keyword>
<comment type="caution">
    <text evidence="10">The sequence shown here is derived from an EMBL/GenBank/DDBJ whole genome shotgun (WGS) entry which is preliminary data.</text>
</comment>
<evidence type="ECO:0008006" key="12">
    <source>
        <dbReference type="Google" id="ProtNLM"/>
    </source>
</evidence>
<protein>
    <recommendedName>
        <fullName evidence="12">Golgin-84</fullName>
    </recommendedName>
</protein>